<protein>
    <submittedName>
        <fullName evidence="5">Polyketide synthase</fullName>
    </submittedName>
</protein>
<dbReference type="SMART" id="SM01294">
    <property type="entry name" value="PKS_PP_betabranch"/>
    <property type="match status" value="1"/>
</dbReference>
<dbReference type="EMBL" id="RBAK01000040">
    <property type="protein sequence ID" value="RKN36979.1"/>
    <property type="molecule type" value="Genomic_DNA"/>
</dbReference>
<evidence type="ECO:0000256" key="3">
    <source>
        <dbReference type="ARBA" id="ARBA00022679"/>
    </source>
</evidence>
<dbReference type="PROSITE" id="PS00012">
    <property type="entry name" value="PHOSPHOPANTETHEINE"/>
    <property type="match status" value="1"/>
</dbReference>
<dbReference type="Proteomes" id="UP000281726">
    <property type="component" value="Unassembled WGS sequence"/>
</dbReference>
<sequence>DTTDHQRLHRLGITPLPTDHALTLLDTTLTTTHPTLITAQLDPAVLADQAREGTLRPMLQGLVRAPRRVVDSTAAETSGASEWSRRLAGRSPAEQRELLVQLVRGQAATVLGHSAPPSMSDEVAFKEVGFDSLTAVELRNRLGTAVGLRLPATVIFDHPTPRSLGEYLRAELAPSPESVHESTLADLDRLERAVLDGPADDAARHRITRRLEDLLFTIKEAGTRADGTHSDVAGLIGDASDDEIFQFIENEL</sequence>
<dbReference type="GO" id="GO:0031177">
    <property type="term" value="F:phosphopantetheine binding"/>
    <property type="evidence" value="ECO:0007669"/>
    <property type="project" value="InterPro"/>
</dbReference>
<dbReference type="SMART" id="SM00823">
    <property type="entry name" value="PKS_PP"/>
    <property type="match status" value="1"/>
</dbReference>
<evidence type="ECO:0000313" key="6">
    <source>
        <dbReference type="Proteomes" id="UP000281726"/>
    </source>
</evidence>
<dbReference type="Gene3D" id="3.40.50.720">
    <property type="entry name" value="NAD(P)-binding Rossmann-like Domain"/>
    <property type="match status" value="1"/>
</dbReference>
<dbReference type="InterPro" id="IPR006162">
    <property type="entry name" value="Ppantetheine_attach_site"/>
</dbReference>
<keyword evidence="2" id="KW-0597">Phosphoprotein</keyword>
<evidence type="ECO:0000259" key="4">
    <source>
        <dbReference type="PROSITE" id="PS50075"/>
    </source>
</evidence>
<keyword evidence="3" id="KW-0808">Transferase</keyword>
<dbReference type="RefSeq" id="WP_238162338.1">
    <property type="nucleotide sequence ID" value="NZ_RBAK01000040.1"/>
</dbReference>
<dbReference type="GO" id="GO:0006633">
    <property type="term" value="P:fatty acid biosynthetic process"/>
    <property type="evidence" value="ECO:0007669"/>
    <property type="project" value="TreeGrafter"/>
</dbReference>
<dbReference type="Pfam" id="PF00550">
    <property type="entry name" value="PP-binding"/>
    <property type="match status" value="1"/>
</dbReference>
<dbReference type="FunFam" id="1.10.1200.10:FF:000007">
    <property type="entry name" value="Probable polyketide synthase pks17"/>
    <property type="match status" value="1"/>
</dbReference>
<dbReference type="GO" id="GO:0004312">
    <property type="term" value="F:fatty acid synthase activity"/>
    <property type="evidence" value="ECO:0007669"/>
    <property type="project" value="TreeGrafter"/>
</dbReference>
<accession>A0A3A9YKD6</accession>
<evidence type="ECO:0000313" key="5">
    <source>
        <dbReference type="EMBL" id="RKN36979.1"/>
    </source>
</evidence>
<dbReference type="AlphaFoldDB" id="A0A3A9YKD6"/>
<keyword evidence="1" id="KW-0596">Phosphopantetheine</keyword>
<dbReference type="InterPro" id="IPR009081">
    <property type="entry name" value="PP-bd_ACP"/>
</dbReference>
<dbReference type="InterPro" id="IPR050091">
    <property type="entry name" value="PKS_NRPS_Biosynth_Enz"/>
</dbReference>
<name>A0A3A9YKD6_9ACTN</name>
<comment type="caution">
    <text evidence="5">The sequence shown here is derived from an EMBL/GenBank/DDBJ whole genome shotgun (WGS) entry which is preliminary data.</text>
</comment>
<dbReference type="PANTHER" id="PTHR43775:SF51">
    <property type="entry name" value="INACTIVE PHENOLPHTHIOCEROL SYNTHESIS POLYKETIDE SYNTHASE TYPE I PKS1-RELATED"/>
    <property type="match status" value="1"/>
</dbReference>
<dbReference type="SUPFAM" id="SSF47336">
    <property type="entry name" value="ACP-like"/>
    <property type="match status" value="1"/>
</dbReference>
<dbReference type="PANTHER" id="PTHR43775">
    <property type="entry name" value="FATTY ACID SYNTHASE"/>
    <property type="match status" value="1"/>
</dbReference>
<dbReference type="InterPro" id="IPR036736">
    <property type="entry name" value="ACP-like_sf"/>
</dbReference>
<proteinExistence type="predicted"/>
<reference evidence="5 6" key="1">
    <citation type="journal article" date="2004" name="Syst. Appl. Microbiol.">
        <title>Cryptoendolithic actinomycetes from antarctic sandstone rock samples: Micromonospora endolithica sp. nov. and two isolates related to Micromonospora coerulea Jensen 1932.</title>
        <authorList>
            <person name="Hirsch P."/>
            <person name="Mevs U."/>
            <person name="Kroppenstedt R.M."/>
            <person name="Schumann P."/>
            <person name="Stackebrandt E."/>
        </authorList>
    </citation>
    <scope>NUCLEOTIDE SEQUENCE [LARGE SCALE GENOMIC DNA]</scope>
    <source>
        <strain evidence="5 6">JCM 12677</strain>
    </source>
</reference>
<gene>
    <name evidence="5" type="ORF">D7223_32365</name>
</gene>
<keyword evidence="6" id="KW-1185">Reference proteome</keyword>
<dbReference type="PROSITE" id="PS50075">
    <property type="entry name" value="CARRIER"/>
    <property type="match status" value="1"/>
</dbReference>
<evidence type="ECO:0000256" key="2">
    <source>
        <dbReference type="ARBA" id="ARBA00022553"/>
    </source>
</evidence>
<dbReference type="Gene3D" id="1.10.1200.10">
    <property type="entry name" value="ACP-like"/>
    <property type="match status" value="1"/>
</dbReference>
<dbReference type="InterPro" id="IPR020806">
    <property type="entry name" value="PKS_PP-bd"/>
</dbReference>
<feature type="non-terminal residue" evidence="5">
    <location>
        <position position="1"/>
    </location>
</feature>
<organism evidence="5 6">
    <name type="scientific">Micromonospora endolithica</name>
    <dbReference type="NCBI Taxonomy" id="230091"/>
    <lineage>
        <taxon>Bacteria</taxon>
        <taxon>Bacillati</taxon>
        <taxon>Actinomycetota</taxon>
        <taxon>Actinomycetes</taxon>
        <taxon>Micromonosporales</taxon>
        <taxon>Micromonosporaceae</taxon>
        <taxon>Micromonospora</taxon>
    </lineage>
</organism>
<evidence type="ECO:0000256" key="1">
    <source>
        <dbReference type="ARBA" id="ARBA00022450"/>
    </source>
</evidence>
<feature type="domain" description="Carrier" evidence="4">
    <location>
        <begin position="97"/>
        <end position="172"/>
    </location>
</feature>